<name>A0A7W8M8D5_9BURK</name>
<evidence type="ECO:0000313" key="2">
    <source>
        <dbReference type="EMBL" id="MBB5271165.1"/>
    </source>
</evidence>
<keyword evidence="3" id="KW-1185">Reference proteome</keyword>
<organism evidence="2 3">
    <name type="scientific">Quisquiliibacterium transsilvanicum</name>
    <dbReference type="NCBI Taxonomy" id="1549638"/>
    <lineage>
        <taxon>Bacteria</taxon>
        <taxon>Pseudomonadati</taxon>
        <taxon>Pseudomonadota</taxon>
        <taxon>Betaproteobacteria</taxon>
        <taxon>Burkholderiales</taxon>
        <taxon>Burkholderiaceae</taxon>
        <taxon>Quisquiliibacterium</taxon>
    </lineage>
</organism>
<sequence length="496" mass="53959">MPRLSKSRLVEFRQCPKRLWLQVRHPELREDAAATRLAFAAGHSVGEAARGLYPEGVLVEPAEGLGEALRLTRELVAQVPPRPLFEATFEHRGVLMRADLLLPQDGGWTLAEVKSSGSVKGHYLEDVAIQRWVLEGAGLPLKGVELWHLDTGWTYPGGGRYEGLLMRHDLDAATRGIAAQVSGWAAAAAATLEGGEPSVAMGEQCNSPFNCPFAAHCAAQAGAQPEYPVTLLPGNAGKRLAAQLIAEGHLDLRRVPADRFTEADLALVARVTREGEPWIDPMAARIVRALPYPRACLDFETIGFAVPVWPGTRPWQQLPFQWSCHVEHADGRLEPLEFLDLSGADPSRGCAEALVRAIPADGVVIAYNAGFERNVINQLARRFPDLGEPLTRIAQRLFDLLPVVRSHYYHRDMMGSRSIKAVLPTIGAGLDHASLGEVQDGTAAQAAYMECIAPATSPARRRELEAGLRRYCALDTLGLVELARFLAGTDEAGRTP</sequence>
<evidence type="ECO:0000259" key="1">
    <source>
        <dbReference type="Pfam" id="PF11074"/>
    </source>
</evidence>
<proteinExistence type="predicted"/>
<dbReference type="Proteomes" id="UP000532440">
    <property type="component" value="Unassembled WGS sequence"/>
</dbReference>
<evidence type="ECO:0000313" key="3">
    <source>
        <dbReference type="Proteomes" id="UP000532440"/>
    </source>
</evidence>
<dbReference type="Pfam" id="PF11074">
    <property type="entry name" value="DUF2779"/>
    <property type="match status" value="1"/>
</dbReference>
<accession>A0A7W8M8D5</accession>
<dbReference type="InterPro" id="IPR021301">
    <property type="entry name" value="DUF2779"/>
</dbReference>
<reference evidence="2 3" key="1">
    <citation type="submission" date="2020-08" db="EMBL/GenBank/DDBJ databases">
        <title>Genomic Encyclopedia of Type Strains, Phase IV (KMG-IV): sequencing the most valuable type-strain genomes for metagenomic binning, comparative biology and taxonomic classification.</title>
        <authorList>
            <person name="Goeker M."/>
        </authorList>
    </citation>
    <scope>NUCLEOTIDE SEQUENCE [LARGE SCALE GENOMIC DNA]</scope>
    <source>
        <strain evidence="2 3">DSM 29781</strain>
    </source>
</reference>
<gene>
    <name evidence="2" type="ORF">HNQ70_001169</name>
</gene>
<dbReference type="AlphaFoldDB" id="A0A7W8M8D5"/>
<feature type="domain" description="DUF2779" evidence="1">
    <location>
        <begin position="297"/>
        <end position="418"/>
    </location>
</feature>
<dbReference type="InterPro" id="IPR012337">
    <property type="entry name" value="RNaseH-like_sf"/>
</dbReference>
<dbReference type="SUPFAM" id="SSF53098">
    <property type="entry name" value="Ribonuclease H-like"/>
    <property type="match status" value="1"/>
</dbReference>
<dbReference type="EMBL" id="JACHGB010000002">
    <property type="protein sequence ID" value="MBB5271165.1"/>
    <property type="molecule type" value="Genomic_DNA"/>
</dbReference>
<protein>
    <recommendedName>
        <fullName evidence="1">DUF2779 domain-containing protein</fullName>
    </recommendedName>
</protein>
<dbReference type="RefSeq" id="WP_183965187.1">
    <property type="nucleotide sequence ID" value="NZ_BAABEW010000017.1"/>
</dbReference>
<comment type="caution">
    <text evidence="2">The sequence shown here is derived from an EMBL/GenBank/DDBJ whole genome shotgun (WGS) entry which is preliminary data.</text>
</comment>